<sequence length="65" mass="7429">MKFMELTKPNDEKVTINFNAILSFGVNPHDETGCRIAADGTHFINVVESYDYIKQMIRRLGNDPL</sequence>
<organism evidence="1 2">
    <name type="scientific">Bacillus pumilus</name>
    <name type="common">Bacillus mesentericus</name>
    <dbReference type="NCBI Taxonomy" id="1408"/>
    <lineage>
        <taxon>Bacteria</taxon>
        <taxon>Bacillati</taxon>
        <taxon>Bacillota</taxon>
        <taxon>Bacilli</taxon>
        <taxon>Bacillales</taxon>
        <taxon>Bacillaceae</taxon>
        <taxon>Bacillus</taxon>
    </lineage>
</organism>
<comment type="caution">
    <text evidence="1">The sequence shown here is derived from an EMBL/GenBank/DDBJ whole genome shotgun (WGS) entry which is preliminary data.</text>
</comment>
<dbReference type="Proteomes" id="UP001182042">
    <property type="component" value="Unassembled WGS sequence"/>
</dbReference>
<protein>
    <submittedName>
        <fullName evidence="1">Uncharacterized protein</fullName>
    </submittedName>
</protein>
<dbReference type="RefSeq" id="WP_309415390.1">
    <property type="nucleotide sequence ID" value="NZ_CP187658.1"/>
</dbReference>
<dbReference type="EMBL" id="VKQA01000001">
    <property type="protein sequence ID" value="MDR4249011.1"/>
    <property type="molecule type" value="Genomic_DNA"/>
</dbReference>
<evidence type="ECO:0000313" key="2">
    <source>
        <dbReference type="Proteomes" id="UP001182042"/>
    </source>
</evidence>
<name>A0AAE3WHQ4_BACPU</name>
<dbReference type="AlphaFoldDB" id="A0AAE3WHQ4"/>
<proteinExistence type="predicted"/>
<reference evidence="1" key="1">
    <citation type="submission" date="2019-07" db="EMBL/GenBank/DDBJ databases">
        <title>Phylogenomic Reclassification of ATCC Bacillus Strains and Various Taxa within the Genus Bacillus.</title>
        <authorList>
            <person name="Riojas M.A."/>
            <person name="Frank A.M."/>
            <person name="Fenn S.L."/>
            <person name="King S."/>
            <person name="Brower S."/>
            <person name="Hazbon M.H."/>
        </authorList>
    </citation>
    <scope>NUCLEOTIDE SEQUENCE</scope>
    <source>
        <strain evidence="1">ATCC 27142</strain>
    </source>
</reference>
<gene>
    <name evidence="1" type="ORF">FO508_01440</name>
</gene>
<accession>A0AAE3WHQ4</accession>
<evidence type="ECO:0000313" key="1">
    <source>
        <dbReference type="EMBL" id="MDR4249011.1"/>
    </source>
</evidence>